<evidence type="ECO:0000259" key="1">
    <source>
        <dbReference type="Pfam" id="PF21306"/>
    </source>
</evidence>
<proteinExistence type="predicted"/>
<dbReference type="Proteomes" id="UP000053859">
    <property type="component" value="Unassembled WGS sequence"/>
</dbReference>
<dbReference type="PATRIC" id="fig|146537.3.peg.1491"/>
<dbReference type="Gene3D" id="1.10.357.10">
    <property type="entry name" value="Tetracycline Repressor, domain 2"/>
    <property type="match status" value="1"/>
</dbReference>
<feature type="domain" description="Tetracyclin repressor-like 40 C-terminal" evidence="1">
    <location>
        <begin position="2"/>
        <end position="90"/>
    </location>
</feature>
<name>A0A0K8PFL2_STRAJ</name>
<accession>A0A0K8PFL2</accession>
<keyword evidence="3" id="KW-1185">Reference proteome</keyword>
<dbReference type="EMBL" id="DF968219">
    <property type="protein sequence ID" value="GAP46675.1"/>
    <property type="molecule type" value="Genomic_DNA"/>
</dbReference>
<sequence length="114" mass="12289">MADSHPELMRALRHRGLGHIHSDRGLAPRALHDLERGVAEGRFVAVGPIVARSALGGSLLSPVELRFARPELDADETVAGLAEMVLRMLGPPGRRLRHRPSLSARPGLTRGVTV</sequence>
<evidence type="ECO:0000313" key="2">
    <source>
        <dbReference type="EMBL" id="GAP46675.1"/>
    </source>
</evidence>
<dbReference type="Pfam" id="PF21306">
    <property type="entry name" value="TetR_C_40"/>
    <property type="match status" value="1"/>
</dbReference>
<gene>
    <name evidence="2" type="ORF">SAZU_1412</name>
</gene>
<evidence type="ECO:0000313" key="3">
    <source>
        <dbReference type="Proteomes" id="UP000053859"/>
    </source>
</evidence>
<dbReference type="InterPro" id="IPR049513">
    <property type="entry name" value="TetR_C_40"/>
</dbReference>
<protein>
    <submittedName>
        <fullName evidence="2">TetR-family transcriptional regulator</fullName>
    </submittedName>
</protein>
<dbReference type="AlphaFoldDB" id="A0A0K8PFL2"/>
<organism evidence="2 3">
    <name type="scientific">Streptomyces azureus</name>
    <dbReference type="NCBI Taxonomy" id="146537"/>
    <lineage>
        <taxon>Bacteria</taxon>
        <taxon>Bacillati</taxon>
        <taxon>Actinomycetota</taxon>
        <taxon>Actinomycetes</taxon>
        <taxon>Kitasatosporales</taxon>
        <taxon>Streptomycetaceae</taxon>
        <taxon>Streptomyces</taxon>
    </lineage>
</organism>
<reference evidence="2" key="1">
    <citation type="journal article" date="2015" name="Genome Announc.">
        <title>Draft Genome Sequence of Thiostrepton-Producing Streptomyces azureus ATCC 14921.</title>
        <authorList>
            <person name="Sakihara K."/>
            <person name="Maeda J."/>
            <person name="Tashiro K."/>
            <person name="Fujino Y."/>
            <person name="Kuhara S."/>
            <person name="Ohshima T."/>
            <person name="Ogata S."/>
            <person name="Doi K."/>
        </authorList>
    </citation>
    <scope>NUCLEOTIDE SEQUENCE [LARGE SCALE GENOMIC DNA]</scope>
    <source>
        <strain evidence="2">ATCC14921</strain>
    </source>
</reference>